<dbReference type="Pfam" id="PF17957">
    <property type="entry name" value="Big_7"/>
    <property type="match status" value="4"/>
</dbReference>
<accession>K1LLR2</accession>
<dbReference type="Pfam" id="PF18998">
    <property type="entry name" value="Flg_new_2"/>
    <property type="match status" value="1"/>
</dbReference>
<dbReference type="Proteomes" id="UP000004478">
    <property type="component" value="Unassembled WGS sequence"/>
</dbReference>
<reference evidence="2 3" key="1">
    <citation type="journal article" date="2012" name="J. Bacteriol.">
        <title>Draft Genome Sequence of Cecembia lonarensis Strain LW9T, Isolated from Lonar Lake, a Haloalkaline Lake in India.</title>
        <authorList>
            <person name="Shivaji S."/>
            <person name="Ara S."/>
            <person name="Singh A."/>
            <person name="Pinnaka A.K."/>
        </authorList>
    </citation>
    <scope>NUCLEOTIDE SEQUENCE [LARGE SCALE GENOMIC DNA]</scope>
    <source>
        <strain evidence="2 3">LW9</strain>
    </source>
</reference>
<keyword evidence="2" id="KW-0378">Hydrolase</keyword>
<dbReference type="InterPro" id="IPR013783">
    <property type="entry name" value="Ig-like_fold"/>
</dbReference>
<feature type="domain" description="Bacterial repeat" evidence="1">
    <location>
        <begin position="69"/>
        <end position="129"/>
    </location>
</feature>
<dbReference type="AlphaFoldDB" id="K1LLR2"/>
<dbReference type="EC" id="3.2.1.14" evidence="2"/>
<evidence type="ECO:0000259" key="1">
    <source>
        <dbReference type="Pfam" id="PF18998"/>
    </source>
</evidence>
<comment type="caution">
    <text evidence="2">The sequence shown here is derived from an EMBL/GenBank/DDBJ whole genome shotgun (WGS) entry which is preliminary data.</text>
</comment>
<dbReference type="GO" id="GO:0008843">
    <property type="term" value="F:endochitinase activity"/>
    <property type="evidence" value="ECO:0007669"/>
    <property type="project" value="UniProtKB-EC"/>
</dbReference>
<proteinExistence type="predicted"/>
<evidence type="ECO:0000313" key="2">
    <source>
        <dbReference type="EMBL" id="EKB51338.1"/>
    </source>
</evidence>
<name>K1LLR2_CECL9</name>
<gene>
    <name evidence="2" type="primary">endo I_2</name>
    <name evidence="2" type="ORF">B879_00132</name>
</gene>
<keyword evidence="2" id="KW-0326">Glycosidase</keyword>
<protein>
    <submittedName>
        <fullName evidence="2">Chitodextrinase</fullName>
        <ecNumber evidence="2">3.2.1.14</ecNumber>
    </submittedName>
</protein>
<sequence length="576" mass="63594">MRVPSTKFVIFYCILFLLKVQIGFGINVAFFSENLDRYSYGMLDKSMLPTTKKYKLDFSNLFHGVGQAWGSATAYEFEPGANVILEAEANSGFFFSHWTFDGEIISEDLVYKFIMPEKDVVIIGHFNEIKEPEIRIASPTANASFMEGENILVTVEAKSPNGAIERIELFRNNNLVGSVSGNPQSISFTLSNMPAASYELTARVFDVKGGRSISNPVSIVVEKANEPPLVEIISPYNGEVFAEGTPIKVEAEAEDHDGEVQKVEFFIGDNLFATVTTLPYQIIVNDLKPGEYNIAAKASDNLGISTLSPAVQIKVEKENVPPVVRITSPEDGKVFFAGQEINIQADAKDSDGSITKVEFYSGETLIGISMESPFRVTWRDIPPGKFNLKAIAFDDKGAFSESKAVQVIVNERQELPDIQIVSPSDNQVFQEGESVYFTVMFSGDAGSVSKVTYYNGNEILGTSLEGPFDFELENARAGTYQVRAVAIGGNPQIERASSPIQIIVEPKSHTRFAITAPLHRATFQEGDDVIIHVAIPESNKKYLKLSSTGEIPCLDRFPSLLIHLHGIRFLLEFLIW</sequence>
<dbReference type="EMBL" id="AMGM01000001">
    <property type="protein sequence ID" value="EKB51338.1"/>
    <property type="molecule type" value="Genomic_DNA"/>
</dbReference>
<evidence type="ECO:0000313" key="3">
    <source>
        <dbReference type="Proteomes" id="UP000004478"/>
    </source>
</evidence>
<organism evidence="2 3">
    <name type="scientific">Cecembia lonarensis (strain CCUG 58316 / KCTC 22772 / LW9)</name>
    <dbReference type="NCBI Taxonomy" id="1225176"/>
    <lineage>
        <taxon>Bacteria</taxon>
        <taxon>Pseudomonadati</taxon>
        <taxon>Bacteroidota</taxon>
        <taxon>Cytophagia</taxon>
        <taxon>Cytophagales</taxon>
        <taxon>Cyclobacteriaceae</taxon>
        <taxon>Cecembia</taxon>
    </lineage>
</organism>
<dbReference type="Gene3D" id="2.60.40.10">
    <property type="entry name" value="Immunoglobulins"/>
    <property type="match status" value="4"/>
</dbReference>
<dbReference type="InterPro" id="IPR044060">
    <property type="entry name" value="Bacterial_rp_domain"/>
</dbReference>
<keyword evidence="3" id="KW-1185">Reference proteome</keyword>